<evidence type="ECO:0000259" key="2">
    <source>
        <dbReference type="Pfam" id="PF00534"/>
    </source>
</evidence>
<dbReference type="Pfam" id="PF00534">
    <property type="entry name" value="Glycos_transf_1"/>
    <property type="match status" value="1"/>
</dbReference>
<name>A0A1W2DI65_KIBAR</name>
<dbReference type="OrthoDB" id="5679686at2"/>
<dbReference type="InterPro" id="IPR029044">
    <property type="entry name" value="Nucleotide-diphossugar_trans"/>
</dbReference>
<reference evidence="3 4" key="1">
    <citation type="submission" date="2017-04" db="EMBL/GenBank/DDBJ databases">
        <authorList>
            <person name="Afonso C.L."/>
            <person name="Miller P.J."/>
            <person name="Scott M.A."/>
            <person name="Spackman E."/>
            <person name="Goraichik I."/>
            <person name="Dimitrov K.M."/>
            <person name="Suarez D.L."/>
            <person name="Swayne D.E."/>
        </authorList>
    </citation>
    <scope>NUCLEOTIDE SEQUENCE [LARGE SCALE GENOMIC DNA]</scope>
    <source>
        <strain evidence="3 4">DSM 43828</strain>
    </source>
</reference>
<keyword evidence="4" id="KW-1185">Reference proteome</keyword>
<feature type="domain" description="Glycosyl transferase family 1" evidence="2">
    <location>
        <begin position="592"/>
        <end position="712"/>
    </location>
</feature>
<evidence type="ECO:0000256" key="1">
    <source>
        <dbReference type="ARBA" id="ARBA00022679"/>
    </source>
</evidence>
<dbReference type="Gene3D" id="3.90.550.10">
    <property type="entry name" value="Spore Coat Polysaccharide Biosynthesis Protein SpsA, Chain A"/>
    <property type="match status" value="1"/>
</dbReference>
<dbReference type="InterPro" id="IPR001296">
    <property type="entry name" value="Glyco_trans_1"/>
</dbReference>
<evidence type="ECO:0000313" key="3">
    <source>
        <dbReference type="EMBL" id="SMC96678.1"/>
    </source>
</evidence>
<dbReference type="PANTHER" id="PTHR46656:SF3">
    <property type="entry name" value="PUTATIVE-RELATED"/>
    <property type="match status" value="1"/>
</dbReference>
<dbReference type="EMBL" id="FWXV01000002">
    <property type="protein sequence ID" value="SMC96678.1"/>
    <property type="molecule type" value="Genomic_DNA"/>
</dbReference>
<gene>
    <name evidence="3" type="ORF">SAMN05661093_03340</name>
</gene>
<proteinExistence type="predicted"/>
<dbReference type="AlphaFoldDB" id="A0A1W2DI65"/>
<accession>A0A1W2DI65</accession>
<dbReference type="CDD" id="cd03801">
    <property type="entry name" value="GT4_PimA-like"/>
    <property type="match status" value="1"/>
</dbReference>
<evidence type="ECO:0000313" key="4">
    <source>
        <dbReference type="Proteomes" id="UP000192674"/>
    </source>
</evidence>
<dbReference type="PANTHER" id="PTHR46656">
    <property type="entry name" value="PUTATIVE-RELATED"/>
    <property type="match status" value="1"/>
</dbReference>
<dbReference type="SUPFAM" id="SSF53756">
    <property type="entry name" value="UDP-Glycosyltransferase/glycogen phosphorylase"/>
    <property type="match status" value="1"/>
</dbReference>
<dbReference type="GO" id="GO:0016757">
    <property type="term" value="F:glycosyltransferase activity"/>
    <property type="evidence" value="ECO:0007669"/>
    <property type="project" value="InterPro"/>
</dbReference>
<dbReference type="SUPFAM" id="SSF53448">
    <property type="entry name" value="Nucleotide-diphospho-sugar transferases"/>
    <property type="match status" value="1"/>
</dbReference>
<dbReference type="RefSeq" id="WP_084427300.1">
    <property type="nucleotide sequence ID" value="NZ_FWXV01000002.1"/>
</dbReference>
<sequence>MADALGAIACTIVARNYLPFARVLAKSYLEHHPGHEFVVVVTDGVPEGETGDGYQLAGPELLDVSEVDYLRMATSYTVAELASAVKPLLLRRLLTRADVAVYLHPDIQVFAPMPEVVTLAANNDIVLTPRFLSPLPRDGKQPDEAAILGEGTFDLGFLAVSKAAKGFLDFWAERLRQDAIIDTAEQMFADQRWADQVPALFKHTVLRDPGFNVAYWNLHERPLTRGADGALLAGETPVRFFHFSGYRPEDPWLLSRHCTVKPRIRLSEHPEVARLCTDYREALLANGYREPLKSVRYGFDTLPDGTKLTKSLRRMFRAAWKEAEEPDAAEMRFKRAVTEIPPHPFGDDGGVSFQRWLATPSSPPEEAAGMNRLVMAVWANRGDLQRAFPWPCGTDAPAFRQWCRTYGVQEKMVPKWALPKEPRALRAPVDEFGVNIAGYLTAELGLGEMGRIISKMVEQAGVPLVSVVEEHSLACSTALDLPPTAGRPRFPVTIMAVNADQTELLMASYPEVGHERYRIGLWAWELEDFPAWQHIGYEFVDEIWTVSEFCAKAFAKHTSVPVKVIPVPVLDPGLRPRPPRDPGKPVQFFFAFDYNSTGQRKNPWGVVKAFKKAFEGRDDVKLVIKATNGQLHAKAVERLLHEIGQDPRIELVERYLSVAELNKLYADSDCYVSLHRSEGFGLTVAEAMMRGMAVISTDYSSTTEFFNEEVGWPIPYKMVEVGPGWPPYQEHARWADPDLDAAAAAMREVADNPAEAERRGRAAREYVLRNRTPEAAASWVRTQLQDAYRNWRDGKSDRPTQSLAVTDPVLRPLADAREAVRWRAETNAPSRLPLAPAMRRMVLRLIDHYDVHQRKVMGAVTDGVQTALDRLNRRFVDTTDAQNMRIDLLETQVSDRIEQLTEQLGKVERMLDERLADPARRESADEQGS</sequence>
<organism evidence="3 4">
    <name type="scientific">Kibdelosporangium aridum</name>
    <dbReference type="NCBI Taxonomy" id="2030"/>
    <lineage>
        <taxon>Bacteria</taxon>
        <taxon>Bacillati</taxon>
        <taxon>Actinomycetota</taxon>
        <taxon>Actinomycetes</taxon>
        <taxon>Pseudonocardiales</taxon>
        <taxon>Pseudonocardiaceae</taxon>
        <taxon>Kibdelosporangium</taxon>
    </lineage>
</organism>
<protein>
    <submittedName>
        <fullName evidence="3">Glycosyl transferases group 1</fullName>
    </submittedName>
</protein>
<dbReference type="Proteomes" id="UP000192674">
    <property type="component" value="Unassembled WGS sequence"/>
</dbReference>
<dbReference type="Gene3D" id="3.40.50.2000">
    <property type="entry name" value="Glycogen Phosphorylase B"/>
    <property type="match status" value="1"/>
</dbReference>
<keyword evidence="1 3" id="KW-0808">Transferase</keyword>